<gene>
    <name evidence="2" type="ORF">DY000_02062749</name>
</gene>
<reference evidence="2 3" key="1">
    <citation type="journal article" date="2020" name="BMC Genomics">
        <title>Intraspecific diversification of the crop wild relative Brassica cretica Lam. using demographic model selection.</title>
        <authorList>
            <person name="Kioukis A."/>
            <person name="Michalopoulou V.A."/>
            <person name="Briers L."/>
            <person name="Pirintsos S."/>
            <person name="Studholme D.J."/>
            <person name="Pavlidis P."/>
            <person name="Sarris P.F."/>
        </authorList>
    </citation>
    <scope>NUCLEOTIDE SEQUENCE [LARGE SCALE GENOMIC DNA]</scope>
    <source>
        <strain evidence="3">cv. PFS-1207/04</strain>
    </source>
</reference>
<accession>A0ABQ7B4E7</accession>
<evidence type="ECO:0000256" key="1">
    <source>
        <dbReference type="SAM" id="MobiDB-lite"/>
    </source>
</evidence>
<organism evidence="2 3">
    <name type="scientific">Brassica cretica</name>
    <name type="common">Mustard</name>
    <dbReference type="NCBI Taxonomy" id="69181"/>
    <lineage>
        <taxon>Eukaryota</taxon>
        <taxon>Viridiplantae</taxon>
        <taxon>Streptophyta</taxon>
        <taxon>Embryophyta</taxon>
        <taxon>Tracheophyta</taxon>
        <taxon>Spermatophyta</taxon>
        <taxon>Magnoliopsida</taxon>
        <taxon>eudicotyledons</taxon>
        <taxon>Gunneridae</taxon>
        <taxon>Pentapetalae</taxon>
        <taxon>rosids</taxon>
        <taxon>malvids</taxon>
        <taxon>Brassicales</taxon>
        <taxon>Brassicaceae</taxon>
        <taxon>Brassiceae</taxon>
        <taxon>Brassica</taxon>
    </lineage>
</organism>
<dbReference type="EMBL" id="QGKV02001556">
    <property type="protein sequence ID" value="KAF3521196.1"/>
    <property type="molecule type" value="Genomic_DNA"/>
</dbReference>
<protein>
    <submittedName>
        <fullName evidence="2">Uncharacterized protein</fullName>
    </submittedName>
</protein>
<keyword evidence="3" id="KW-1185">Reference proteome</keyword>
<name>A0ABQ7B4E7_BRACR</name>
<feature type="compositionally biased region" description="Basic and acidic residues" evidence="1">
    <location>
        <begin position="115"/>
        <end position="124"/>
    </location>
</feature>
<feature type="region of interest" description="Disordered" evidence="1">
    <location>
        <begin position="37"/>
        <end position="194"/>
    </location>
</feature>
<feature type="compositionally biased region" description="Polar residues" evidence="1">
    <location>
        <begin position="145"/>
        <end position="156"/>
    </location>
</feature>
<proteinExistence type="predicted"/>
<feature type="compositionally biased region" description="Gly residues" evidence="1">
    <location>
        <begin position="71"/>
        <end position="86"/>
    </location>
</feature>
<evidence type="ECO:0000313" key="3">
    <source>
        <dbReference type="Proteomes" id="UP000266723"/>
    </source>
</evidence>
<comment type="caution">
    <text evidence="2">The sequence shown here is derived from an EMBL/GenBank/DDBJ whole genome shotgun (WGS) entry which is preliminary data.</text>
</comment>
<feature type="compositionally biased region" description="Basic and acidic residues" evidence="1">
    <location>
        <begin position="43"/>
        <end position="65"/>
    </location>
</feature>
<evidence type="ECO:0000313" key="2">
    <source>
        <dbReference type="EMBL" id="KAF3521196.1"/>
    </source>
</evidence>
<dbReference type="Proteomes" id="UP000266723">
    <property type="component" value="Unassembled WGS sequence"/>
</dbReference>
<sequence length="214" mass="23071">MEQGMFRKTDLEAFFKALKESGNTLGNTLGYSYTAHAMSSTTESRRSEPARVAAEEPTHFEHEGESESEAGGLGDQGSGEAGGLGNQGSDSHVQSGEESERENQNEEPAPVAAEEQTHFEHEGGSESEAEGLGDQGSGEAGDLGNQGSDSPVQSGEESGKRRRSVLVRTVRTNKDQPKLDQRKKREPRQAGTAWMDKALPKDALHVWSFLLVLV</sequence>